<reference evidence="1 2" key="2">
    <citation type="submission" date="2008-10" db="EMBL/GenBank/DDBJ databases">
        <authorList>
            <person name="Fulton L."/>
            <person name="Clifton S."/>
            <person name="Fulton B."/>
            <person name="Xu J."/>
            <person name="Minx P."/>
            <person name="Pepin K.H."/>
            <person name="Johnson M."/>
            <person name="Thiruvilangam P."/>
            <person name="Bhonagiri V."/>
            <person name="Nash W.E."/>
            <person name="Mardis E.R."/>
            <person name="Wilson R.K."/>
        </authorList>
    </citation>
    <scope>NUCLEOTIDE SEQUENCE [LARGE SCALE GENOMIC DNA]</scope>
    <source>
        <strain evidence="1 2">DSM 17855</strain>
    </source>
</reference>
<protein>
    <submittedName>
        <fullName evidence="1">Uncharacterized protein</fullName>
    </submittedName>
</protein>
<dbReference type="Proteomes" id="UP000004849">
    <property type="component" value="Unassembled WGS sequence"/>
</dbReference>
<name>B6W076_9BACT</name>
<gene>
    <name evidence="1" type="ORF">BACDOR_02954</name>
</gene>
<reference evidence="1 2" key="1">
    <citation type="submission" date="2008-10" db="EMBL/GenBank/DDBJ databases">
        <title>Draft genome sequence of Bacteroides dorei (DSM 17855).</title>
        <authorList>
            <person name="Sudarsanam P."/>
            <person name="Ley R."/>
            <person name="Guruge J."/>
            <person name="Turnbaugh P.J."/>
            <person name="Mahowald M."/>
            <person name="Liep D."/>
            <person name="Gordon J."/>
        </authorList>
    </citation>
    <scope>NUCLEOTIDE SEQUENCE [LARGE SCALE GENOMIC DNA]</scope>
    <source>
        <strain evidence="1 2">DSM 17855</strain>
    </source>
</reference>
<dbReference type="AlphaFoldDB" id="B6W076"/>
<dbReference type="EMBL" id="ABWZ01000058">
    <property type="protein sequence ID" value="EEB24656.1"/>
    <property type="molecule type" value="Genomic_DNA"/>
</dbReference>
<evidence type="ECO:0000313" key="1">
    <source>
        <dbReference type="EMBL" id="EEB24656.1"/>
    </source>
</evidence>
<organism evidence="1 2">
    <name type="scientific">Phocaeicola dorei DSM 17855</name>
    <dbReference type="NCBI Taxonomy" id="483217"/>
    <lineage>
        <taxon>Bacteria</taxon>
        <taxon>Pseudomonadati</taxon>
        <taxon>Bacteroidota</taxon>
        <taxon>Bacteroidia</taxon>
        <taxon>Bacteroidales</taxon>
        <taxon>Bacteroidaceae</taxon>
        <taxon>Phocaeicola</taxon>
    </lineage>
</organism>
<dbReference type="HOGENOM" id="CLU_3114473_0_0_10"/>
<evidence type="ECO:0000313" key="2">
    <source>
        <dbReference type="Proteomes" id="UP000004849"/>
    </source>
</evidence>
<proteinExistence type="predicted"/>
<sequence length="50" mass="6087">MKNRKSNGYYTVSYQQIDILHPYIIVRYGYSLQNGTNYSQMYFFCNKMPF</sequence>
<accession>B6W076</accession>